<dbReference type="Pfam" id="PF13205">
    <property type="entry name" value="Big_5"/>
    <property type="match status" value="1"/>
</dbReference>
<dbReference type="Proteomes" id="UP001597521">
    <property type="component" value="Unassembled WGS sequence"/>
</dbReference>
<feature type="transmembrane region" description="Helical" evidence="2">
    <location>
        <begin position="31"/>
        <end position="51"/>
    </location>
</feature>
<name>A0ABW5QKF0_9HYPH</name>
<gene>
    <name evidence="4" type="ORF">ACFSX5_09250</name>
</gene>
<dbReference type="EMBL" id="JBHUNP010000001">
    <property type="protein sequence ID" value="MFD2647976.1"/>
    <property type="molecule type" value="Genomic_DNA"/>
</dbReference>
<evidence type="ECO:0000259" key="3">
    <source>
        <dbReference type="Pfam" id="PF13205"/>
    </source>
</evidence>
<organism evidence="4 5">
    <name type="scientific">Devosia albogilva</name>
    <dbReference type="NCBI Taxonomy" id="429726"/>
    <lineage>
        <taxon>Bacteria</taxon>
        <taxon>Pseudomonadati</taxon>
        <taxon>Pseudomonadota</taxon>
        <taxon>Alphaproteobacteria</taxon>
        <taxon>Hyphomicrobiales</taxon>
        <taxon>Devosiaceae</taxon>
        <taxon>Devosia</taxon>
    </lineage>
</organism>
<evidence type="ECO:0000256" key="2">
    <source>
        <dbReference type="SAM" id="Phobius"/>
    </source>
</evidence>
<accession>A0ABW5QKF0</accession>
<evidence type="ECO:0000256" key="1">
    <source>
        <dbReference type="ARBA" id="ARBA00022729"/>
    </source>
</evidence>
<evidence type="ECO:0000313" key="5">
    <source>
        <dbReference type="Proteomes" id="UP001597521"/>
    </source>
</evidence>
<dbReference type="RefSeq" id="WP_386833029.1">
    <property type="nucleotide sequence ID" value="NZ_JBHUNP010000001.1"/>
</dbReference>
<keyword evidence="2" id="KW-0812">Transmembrane</keyword>
<keyword evidence="1" id="KW-0732">Signal</keyword>
<evidence type="ECO:0000313" key="4">
    <source>
        <dbReference type="EMBL" id="MFD2647976.1"/>
    </source>
</evidence>
<keyword evidence="2" id="KW-0472">Membrane</keyword>
<protein>
    <submittedName>
        <fullName evidence="4">Ig-like domain-containing protein</fullName>
    </submittedName>
</protein>
<dbReference type="InterPro" id="IPR032812">
    <property type="entry name" value="SbsA_Ig"/>
</dbReference>
<proteinExistence type="predicted"/>
<keyword evidence="5" id="KW-1185">Reference proteome</keyword>
<comment type="caution">
    <text evidence="4">The sequence shown here is derived from an EMBL/GenBank/DDBJ whole genome shotgun (WGS) entry which is preliminary data.</text>
</comment>
<keyword evidence="2" id="KW-1133">Transmembrane helix</keyword>
<feature type="domain" description="SbsA Ig-like" evidence="3">
    <location>
        <begin position="55"/>
        <end position="131"/>
    </location>
</feature>
<reference evidence="5" key="1">
    <citation type="journal article" date="2019" name="Int. J. Syst. Evol. Microbiol.">
        <title>The Global Catalogue of Microorganisms (GCM) 10K type strain sequencing project: providing services to taxonomists for standard genome sequencing and annotation.</title>
        <authorList>
            <consortium name="The Broad Institute Genomics Platform"/>
            <consortium name="The Broad Institute Genome Sequencing Center for Infectious Disease"/>
            <person name="Wu L."/>
            <person name="Ma J."/>
        </authorList>
    </citation>
    <scope>NUCLEOTIDE SEQUENCE [LARGE SCALE GENOMIC DNA]</scope>
    <source>
        <strain evidence="5">CCM 7427</strain>
    </source>
</reference>
<sequence>MRTDWRFREEELIEQGKVTVKRKLSGRAKTTALVVLVLVLGLVALIAAFWIKSSDQEPPRITAVSPVANAAGVSPGARVQVSFNHAFPTVFDVVSLRLWNAQGDRIIGAFEVHSTETAAMLAPVTELAPGKYRAEARIGDGEAVEWEFTVSEPDPWPESIGPILVISSEAGKFGDYYAEIGRVPGRGVTEVVKPLASAPLRAP</sequence>